<dbReference type="GO" id="GO:0030643">
    <property type="term" value="P:intracellular phosphate ion homeostasis"/>
    <property type="evidence" value="ECO:0007669"/>
    <property type="project" value="InterPro"/>
</dbReference>
<dbReference type="PANTHER" id="PTHR42930:SF3">
    <property type="entry name" value="PHOSPHATE-SPECIFIC TRANSPORT SYSTEM ACCESSORY PROTEIN PHOU"/>
    <property type="match status" value="1"/>
</dbReference>
<feature type="domain" description="PhoU" evidence="1">
    <location>
        <begin position="26"/>
        <end position="112"/>
    </location>
</feature>
<dbReference type="InterPro" id="IPR026022">
    <property type="entry name" value="PhoU_dom"/>
</dbReference>
<dbReference type="PANTHER" id="PTHR42930">
    <property type="entry name" value="PHOSPHATE-SPECIFIC TRANSPORT SYSTEM ACCESSORY PROTEIN PHOU"/>
    <property type="match status" value="1"/>
</dbReference>
<organism evidence="2 3">
    <name type="scientific">Oceanotoga teriensis</name>
    <dbReference type="NCBI Taxonomy" id="515440"/>
    <lineage>
        <taxon>Bacteria</taxon>
        <taxon>Thermotogati</taxon>
        <taxon>Thermotogota</taxon>
        <taxon>Thermotogae</taxon>
        <taxon>Petrotogales</taxon>
        <taxon>Petrotogaceae</taxon>
        <taxon>Oceanotoga</taxon>
    </lineage>
</organism>
<comment type="caution">
    <text evidence="2">The sequence shown here is derived from an EMBL/GenBank/DDBJ whole genome shotgun (WGS) entry which is preliminary data.</text>
</comment>
<accession>A0AA45C8Z3</accession>
<evidence type="ECO:0000259" key="1">
    <source>
        <dbReference type="Pfam" id="PF01895"/>
    </source>
</evidence>
<name>A0AA45C8Z3_9BACT</name>
<dbReference type="Proteomes" id="UP000245921">
    <property type="component" value="Unassembled WGS sequence"/>
</dbReference>
<dbReference type="SUPFAM" id="SSF109755">
    <property type="entry name" value="PhoU-like"/>
    <property type="match status" value="1"/>
</dbReference>
<keyword evidence="3" id="KW-1185">Reference proteome</keyword>
<dbReference type="InterPro" id="IPR028366">
    <property type="entry name" value="PhoU"/>
</dbReference>
<dbReference type="InterPro" id="IPR038078">
    <property type="entry name" value="PhoU-like_sf"/>
</dbReference>
<dbReference type="Pfam" id="PF01895">
    <property type="entry name" value="PhoU"/>
    <property type="match status" value="1"/>
</dbReference>
<dbReference type="Gene3D" id="1.20.58.220">
    <property type="entry name" value="Phosphate transport system protein phou homolog 2, domain 2"/>
    <property type="match status" value="1"/>
</dbReference>
<dbReference type="GO" id="GO:0045936">
    <property type="term" value="P:negative regulation of phosphate metabolic process"/>
    <property type="evidence" value="ECO:0007669"/>
    <property type="project" value="InterPro"/>
</dbReference>
<evidence type="ECO:0000313" key="3">
    <source>
        <dbReference type="Proteomes" id="UP000245921"/>
    </source>
</evidence>
<proteinExistence type="predicted"/>
<dbReference type="EMBL" id="QGGI01000002">
    <property type="protein sequence ID" value="PWJ96316.1"/>
    <property type="molecule type" value="Genomic_DNA"/>
</dbReference>
<reference evidence="2 3" key="1">
    <citation type="submission" date="2018-05" db="EMBL/GenBank/DDBJ databases">
        <title>Genomic Encyclopedia of Type Strains, Phase IV (KMG-IV): sequencing the most valuable type-strain genomes for metagenomic binning, comparative biology and taxonomic classification.</title>
        <authorList>
            <person name="Goeker M."/>
        </authorList>
    </citation>
    <scope>NUCLEOTIDE SEQUENCE [LARGE SCALE GENOMIC DNA]</scope>
    <source>
        <strain evidence="2 3">DSM 24906</strain>
    </source>
</reference>
<gene>
    <name evidence="2" type="ORF">C7380_102234</name>
</gene>
<evidence type="ECO:0000313" key="2">
    <source>
        <dbReference type="EMBL" id="PWJ96316.1"/>
    </source>
</evidence>
<sequence length="252" mass="29593">MMIDDFEERHLNSFKNDKLIIFLNNVLKMGRLVQGMFYKFKDSYFEKDKNLSNEIIEQDDRLDFLESKLEYDGLTMISANNYTGIYLKASLLGIKLSYIFENMGDLCEENAKINLEILKLPQFVNMVSFEDIFIQSHEMLSISLRLFSDFINLETDKLSKVDIDKKFFEPAKKICAMDIEVNSLLSAYKKHLYKSKESVKTTNLHLNILSNIERFSDFTTNISENIIWALKGVRYKCRGTNLEYFYSLEDDL</sequence>
<protein>
    <submittedName>
        <fullName evidence="2">PhoU-like phosphate uptake regulator</fullName>
    </submittedName>
</protein>
<dbReference type="AlphaFoldDB" id="A0AA45C8Z3"/>